<dbReference type="Gene3D" id="3.30.565.60">
    <property type="match status" value="1"/>
</dbReference>
<dbReference type="InterPro" id="IPR038475">
    <property type="entry name" value="RecG_C_sf"/>
</dbReference>
<dbReference type="Pfam" id="PF13749">
    <property type="entry name" value="HATPase_c_4"/>
    <property type="match status" value="1"/>
</dbReference>
<name>A0A1H2T128_9PROT</name>
<keyword evidence="1" id="KW-0378">Hydrolase</keyword>
<dbReference type="PANTHER" id="PTHR30595">
    <property type="entry name" value="GLPR-RELATED TRANSCRIPTIONAL REPRESSOR"/>
    <property type="match status" value="1"/>
</dbReference>
<dbReference type="RefSeq" id="WP_244505731.1">
    <property type="nucleotide sequence ID" value="NZ_FNNH01000009.1"/>
</dbReference>
<gene>
    <name evidence="1" type="ORF">SAMN05421882_100919</name>
</gene>
<accession>A0A1H2T128</accession>
<dbReference type="Proteomes" id="UP000183454">
    <property type="component" value="Unassembled WGS sequence"/>
</dbReference>
<dbReference type="SUPFAM" id="SSF46785">
    <property type="entry name" value="Winged helix' DNA-binding domain"/>
    <property type="match status" value="1"/>
</dbReference>
<dbReference type="PANTHER" id="PTHR30595:SF6">
    <property type="entry name" value="SCHLAFEN ALBA-2 DOMAIN-CONTAINING PROTEIN"/>
    <property type="match status" value="1"/>
</dbReference>
<sequence length="275" mass="30232">MGFIISSTATYPAIAYREALMNAFSHADYRIAGPVLVKLYRDKMVISNNGGFIAGITPENILHHQPASRNPLLVEALTRLRLVNRSNLGVGRMFSAFLIERKRPPVIQEIGESIAVTFHQSAINPAFRSLVANVAGLPLNVDELLVLLYLCAHPMTTVHEIAENCMSETKQVHVALDGLSRRGLVEPMGMPGQASWHLSTSVKMKLVDLQAGMEPKEWVLRLLQANPEQGVAIATVIKEAGMSRSSAKRLLEKMRDEGLARMVGKGAAVRWLYGQ</sequence>
<reference evidence="1 2" key="1">
    <citation type="submission" date="2016-10" db="EMBL/GenBank/DDBJ databases">
        <authorList>
            <person name="de Groot N.N."/>
        </authorList>
    </citation>
    <scope>NUCLEOTIDE SEQUENCE [LARGE SCALE GENOMIC DNA]</scope>
    <source>
        <strain evidence="1 2">Nm110</strain>
    </source>
</reference>
<dbReference type="GO" id="GO:0004386">
    <property type="term" value="F:helicase activity"/>
    <property type="evidence" value="ECO:0007669"/>
    <property type="project" value="UniProtKB-KW"/>
</dbReference>
<dbReference type="EMBL" id="FNNH01000009">
    <property type="protein sequence ID" value="SDW36999.1"/>
    <property type="molecule type" value="Genomic_DNA"/>
</dbReference>
<evidence type="ECO:0000313" key="1">
    <source>
        <dbReference type="EMBL" id="SDW36999.1"/>
    </source>
</evidence>
<keyword evidence="1" id="KW-0347">Helicase</keyword>
<dbReference type="InterPro" id="IPR036388">
    <property type="entry name" value="WH-like_DNA-bd_sf"/>
</dbReference>
<dbReference type="Gene3D" id="1.10.10.10">
    <property type="entry name" value="Winged helix-like DNA-binding domain superfamily/Winged helix DNA-binding domain"/>
    <property type="match status" value="2"/>
</dbReference>
<dbReference type="AlphaFoldDB" id="A0A1H2T128"/>
<organism evidence="1 2">
    <name type="scientific">Nitrosomonas communis</name>
    <dbReference type="NCBI Taxonomy" id="44574"/>
    <lineage>
        <taxon>Bacteria</taxon>
        <taxon>Pseudomonadati</taxon>
        <taxon>Pseudomonadota</taxon>
        <taxon>Betaproteobacteria</taxon>
        <taxon>Nitrosomonadales</taxon>
        <taxon>Nitrosomonadaceae</taxon>
        <taxon>Nitrosomonas</taxon>
    </lineage>
</organism>
<protein>
    <submittedName>
        <fullName evidence="1">ATP-dependent DNA helicase RecG</fullName>
    </submittedName>
</protein>
<keyword evidence="1" id="KW-0547">Nucleotide-binding</keyword>
<evidence type="ECO:0000313" key="2">
    <source>
        <dbReference type="Proteomes" id="UP000183454"/>
    </source>
</evidence>
<dbReference type="InterPro" id="IPR036390">
    <property type="entry name" value="WH_DNA-bd_sf"/>
</dbReference>
<proteinExistence type="predicted"/>
<keyword evidence="1" id="KW-0067">ATP-binding</keyword>